<name>A0A2T4UHH9_9ACTN</name>
<dbReference type="InterPro" id="IPR053140">
    <property type="entry name" value="GDSL_Rv0518-like"/>
</dbReference>
<feature type="domain" description="SGNH hydrolase-type esterase" evidence="2">
    <location>
        <begin position="52"/>
        <end position="231"/>
    </location>
</feature>
<keyword evidence="1" id="KW-0732">Signal</keyword>
<feature type="chain" id="PRO_5015594754" description="SGNH hydrolase-type esterase domain-containing protein" evidence="1">
    <location>
        <begin position="24"/>
        <end position="239"/>
    </location>
</feature>
<comment type="caution">
    <text evidence="3">The sequence shown here is derived from an EMBL/GenBank/DDBJ whole genome shotgun (WGS) entry which is preliminary data.</text>
</comment>
<dbReference type="PANTHER" id="PTHR43784">
    <property type="entry name" value="GDSL-LIKE LIPASE/ACYLHYDROLASE, PUTATIVE (AFU_ORTHOLOGUE AFUA_2G00820)-RELATED"/>
    <property type="match status" value="1"/>
</dbReference>
<dbReference type="Proteomes" id="UP000240739">
    <property type="component" value="Unassembled WGS sequence"/>
</dbReference>
<accession>A0A2T4UHH9</accession>
<evidence type="ECO:0000313" key="4">
    <source>
        <dbReference type="Proteomes" id="UP000240739"/>
    </source>
</evidence>
<evidence type="ECO:0000313" key="3">
    <source>
        <dbReference type="EMBL" id="PTL58655.1"/>
    </source>
</evidence>
<feature type="signal peptide" evidence="1">
    <location>
        <begin position="1"/>
        <end position="23"/>
    </location>
</feature>
<evidence type="ECO:0000256" key="1">
    <source>
        <dbReference type="SAM" id="SignalP"/>
    </source>
</evidence>
<dbReference type="Gene3D" id="3.40.50.1110">
    <property type="entry name" value="SGNH hydrolase"/>
    <property type="match status" value="1"/>
</dbReference>
<dbReference type="Pfam" id="PF13472">
    <property type="entry name" value="Lipase_GDSL_2"/>
    <property type="match status" value="1"/>
</dbReference>
<sequence length="239" mass="25533">MTRSSHMRLLALAGLLALSLLLAACGDDPGSAGAGPRPDPPAERRATTVVAALGDSITAGTPLWDPDPSVRAQIGPALDERSQWAYWYERDHPGTEVRNCGINGQRTDEIAQRLDGCARGADVLVVQGGINDIAQGRPVADAADDLDTMVRRGKAAGLRVAMVELLPWNNGYPAAAPLIDDLNRRIRAIGRREGVPVAPWYTALEDPAAPGRMRTDLTIEGDHPSVAGYRRLAARVRIP</sequence>
<dbReference type="PROSITE" id="PS51257">
    <property type="entry name" value="PROKAR_LIPOPROTEIN"/>
    <property type="match status" value="1"/>
</dbReference>
<dbReference type="PANTHER" id="PTHR43784:SF2">
    <property type="entry name" value="GDSL-LIKE LIPASE_ACYLHYDROLASE, PUTATIVE (AFU_ORTHOLOGUE AFUA_2G00820)-RELATED"/>
    <property type="match status" value="1"/>
</dbReference>
<dbReference type="SUPFAM" id="SSF52266">
    <property type="entry name" value="SGNH hydrolase"/>
    <property type="match status" value="1"/>
</dbReference>
<evidence type="ECO:0000259" key="2">
    <source>
        <dbReference type="Pfam" id="PF13472"/>
    </source>
</evidence>
<dbReference type="InterPro" id="IPR013830">
    <property type="entry name" value="SGNH_hydro"/>
</dbReference>
<reference evidence="3 4" key="1">
    <citation type="submission" date="2018-03" db="EMBL/GenBank/DDBJ databases">
        <title>Aquarubrobacter algicola gen. nov., sp. nov., a novel actinobacterium isolated from shallow eutrophic lake during the end of cyanobacterial harmful algal blooms.</title>
        <authorList>
            <person name="Chun S.J."/>
        </authorList>
    </citation>
    <scope>NUCLEOTIDE SEQUENCE [LARGE SCALE GENOMIC DNA]</scope>
    <source>
        <strain evidence="3 4">Seoho-28</strain>
    </source>
</reference>
<proteinExistence type="predicted"/>
<dbReference type="AlphaFoldDB" id="A0A2T4UHH9"/>
<organism evidence="3 4">
    <name type="scientific">Paraconexibacter algicola</name>
    <dbReference type="NCBI Taxonomy" id="2133960"/>
    <lineage>
        <taxon>Bacteria</taxon>
        <taxon>Bacillati</taxon>
        <taxon>Actinomycetota</taxon>
        <taxon>Thermoleophilia</taxon>
        <taxon>Solirubrobacterales</taxon>
        <taxon>Paraconexibacteraceae</taxon>
        <taxon>Paraconexibacter</taxon>
    </lineage>
</organism>
<protein>
    <recommendedName>
        <fullName evidence="2">SGNH hydrolase-type esterase domain-containing protein</fullName>
    </recommendedName>
</protein>
<dbReference type="InterPro" id="IPR036514">
    <property type="entry name" value="SGNH_hydro_sf"/>
</dbReference>
<keyword evidence="4" id="KW-1185">Reference proteome</keyword>
<dbReference type="EMBL" id="PYYB01000001">
    <property type="protein sequence ID" value="PTL58655.1"/>
    <property type="molecule type" value="Genomic_DNA"/>
</dbReference>
<gene>
    <name evidence="3" type="ORF">C7Y72_02805</name>
</gene>